<dbReference type="Gene3D" id="3.90.700.10">
    <property type="entry name" value="Succinate dehydrogenase/fumarate reductase flavoprotein, catalytic domain"/>
    <property type="match status" value="1"/>
</dbReference>
<dbReference type="InterPro" id="IPR003953">
    <property type="entry name" value="FAD-dep_OxRdtase_2_FAD-bd"/>
</dbReference>
<evidence type="ECO:0000256" key="4">
    <source>
        <dbReference type="ARBA" id="ARBA00023002"/>
    </source>
</evidence>
<dbReference type="InterPro" id="IPR036188">
    <property type="entry name" value="FAD/NAD-bd_sf"/>
</dbReference>
<dbReference type="PANTHER" id="PTHR43400:SF10">
    <property type="entry name" value="3-OXOSTEROID 1-DEHYDROGENASE"/>
    <property type="match status" value="1"/>
</dbReference>
<dbReference type="Proteomes" id="UP001164557">
    <property type="component" value="Chromosome"/>
</dbReference>
<name>A0AA47GGP1_9LACO</name>
<accession>A0AA47GGP1</accession>
<dbReference type="SUPFAM" id="SSF56425">
    <property type="entry name" value="Succinate dehydrogenase/fumarate reductase flavoprotein, catalytic domain"/>
    <property type="match status" value="1"/>
</dbReference>
<protein>
    <submittedName>
        <fullName evidence="6">FAD-binding protein</fullName>
    </submittedName>
</protein>
<feature type="domain" description="FAD-dependent oxidoreductase 2 FAD-binding" evidence="5">
    <location>
        <begin position="6"/>
        <end position="470"/>
    </location>
</feature>
<dbReference type="PANTHER" id="PTHR43400">
    <property type="entry name" value="FUMARATE REDUCTASE"/>
    <property type="match status" value="1"/>
</dbReference>
<sequence length="495" mass="54450">MESNYDVIIAGASNSGGMAACAAAEKGAKVLLIDKMGDSKYLYRSSIAAVNSNAQKKAGIKIDKAKLINFLTLFAQSNVDQRLLWKWVNNSAETVNWLEDNILKPNGGHIMAQPDAGYETLINTAFPVENVIANADDTDWAHYGSWVINKAQELGVTLQYNTKLEDLITDDEGKVIGIVASDRQSGQKTKYYANKGVIICTGGYGGNKSLMAKWNPFGLKKNVYSDGPRDDGSGILAGLRVGAARDEEPAETIFDRGGVKVGTNAEDHYVVDYRGFGYFWLGSYPFLKVNLQGERFGNESEPYQFDINSAAKQPGYLEAVIWNEEIMNHLEQFHTLGCSRLNWPGIYDTEGAKAEVQRRLDDGTAQKADSIEKLAAKLQLPERNLVRSVERYNQLCQNKEDSDFGKEPYRMFPIEKGPYYGIILGGRLLATLDGLRINTNMQVIDKKGNAIPHLYAAGNASGGFFWGSYPDRVPGLACSRAQTFGRLAGKNAADN</sequence>
<dbReference type="Pfam" id="PF00890">
    <property type="entry name" value="FAD_binding_2"/>
    <property type="match status" value="1"/>
</dbReference>
<gene>
    <name evidence="6" type="ORF">LDX53_07650</name>
</gene>
<evidence type="ECO:0000256" key="2">
    <source>
        <dbReference type="ARBA" id="ARBA00022630"/>
    </source>
</evidence>
<dbReference type="EMBL" id="CP084389">
    <property type="protein sequence ID" value="UZX29437.1"/>
    <property type="molecule type" value="Genomic_DNA"/>
</dbReference>
<dbReference type="InterPro" id="IPR027477">
    <property type="entry name" value="Succ_DH/fumarate_Rdtase_cat_sf"/>
</dbReference>
<evidence type="ECO:0000256" key="3">
    <source>
        <dbReference type="ARBA" id="ARBA00022827"/>
    </source>
</evidence>
<reference evidence="6" key="1">
    <citation type="submission" date="2021-09" db="EMBL/GenBank/DDBJ databases">
        <title>Lactobacillus species from Apis mellifera, Switzerland.</title>
        <authorList>
            <person name="Pfister J."/>
            <person name="Brown A."/>
            <person name="Neumann P."/>
            <person name="Collaud A."/>
            <person name="Retschnig G."/>
            <person name="Perreten V."/>
        </authorList>
    </citation>
    <scope>NUCLEOTIDE SEQUENCE</scope>
    <source>
        <strain evidence="6">IBH002</strain>
    </source>
</reference>
<keyword evidence="7" id="KW-1185">Reference proteome</keyword>
<evidence type="ECO:0000259" key="5">
    <source>
        <dbReference type="Pfam" id="PF00890"/>
    </source>
</evidence>
<dbReference type="GO" id="GO:0033765">
    <property type="term" value="F:steroid dehydrogenase activity, acting on the CH-CH group of donors"/>
    <property type="evidence" value="ECO:0007669"/>
    <property type="project" value="UniProtKB-ARBA"/>
</dbReference>
<dbReference type="SUPFAM" id="SSF51905">
    <property type="entry name" value="FAD/NAD(P)-binding domain"/>
    <property type="match status" value="1"/>
</dbReference>
<evidence type="ECO:0000256" key="1">
    <source>
        <dbReference type="ARBA" id="ARBA00001974"/>
    </source>
</evidence>
<dbReference type="AlphaFoldDB" id="A0AA47GGP1"/>
<evidence type="ECO:0000313" key="6">
    <source>
        <dbReference type="EMBL" id="UZX29437.1"/>
    </source>
</evidence>
<dbReference type="GO" id="GO:0008202">
    <property type="term" value="P:steroid metabolic process"/>
    <property type="evidence" value="ECO:0007669"/>
    <property type="project" value="UniProtKB-ARBA"/>
</dbReference>
<proteinExistence type="predicted"/>
<organism evidence="6 7">
    <name type="scientific">Lactobacillus helsingborgensis</name>
    <dbReference type="NCBI Taxonomy" id="1218494"/>
    <lineage>
        <taxon>Bacteria</taxon>
        <taxon>Bacillati</taxon>
        <taxon>Bacillota</taxon>
        <taxon>Bacilli</taxon>
        <taxon>Lactobacillales</taxon>
        <taxon>Lactobacillaceae</taxon>
        <taxon>Lactobacillus</taxon>
    </lineage>
</organism>
<keyword evidence="2" id="KW-0285">Flavoprotein</keyword>
<keyword evidence="4" id="KW-0560">Oxidoreductase</keyword>
<comment type="cofactor">
    <cofactor evidence="1">
        <name>FAD</name>
        <dbReference type="ChEBI" id="CHEBI:57692"/>
    </cofactor>
</comment>
<dbReference type="Gene3D" id="3.50.50.60">
    <property type="entry name" value="FAD/NAD(P)-binding domain"/>
    <property type="match status" value="2"/>
</dbReference>
<keyword evidence="3" id="KW-0274">FAD</keyword>
<evidence type="ECO:0000313" key="7">
    <source>
        <dbReference type="Proteomes" id="UP001164557"/>
    </source>
</evidence>
<dbReference type="RefSeq" id="WP_046327644.1">
    <property type="nucleotide sequence ID" value="NZ_CP084389.1"/>
</dbReference>
<dbReference type="InterPro" id="IPR050315">
    <property type="entry name" value="FAD-oxidoreductase_2"/>
</dbReference>